<organism evidence="1 2">
    <name type="scientific">Galbibacter orientalis DSM 19592</name>
    <dbReference type="NCBI Taxonomy" id="926559"/>
    <lineage>
        <taxon>Bacteria</taxon>
        <taxon>Pseudomonadati</taxon>
        <taxon>Bacteroidota</taxon>
        <taxon>Flavobacteriia</taxon>
        <taxon>Flavobacteriales</taxon>
        <taxon>Flavobacteriaceae</taxon>
        <taxon>Galbibacter</taxon>
    </lineage>
</organism>
<reference evidence="1 2" key="1">
    <citation type="submission" date="2012-02" db="EMBL/GenBank/DDBJ databases">
        <title>Improved High-Quality Draft genome of Joostella marina DSM 19592.</title>
        <authorList>
            <consortium name="US DOE Joint Genome Institute (JGI-PGF)"/>
            <person name="Lucas S."/>
            <person name="Copeland A."/>
            <person name="Lapidus A."/>
            <person name="Bruce D."/>
            <person name="Goodwin L."/>
            <person name="Pitluck S."/>
            <person name="Peters L."/>
            <person name="Chertkov O."/>
            <person name="Ovchinnikova G."/>
            <person name="Kyrpides N."/>
            <person name="Mavromatis K."/>
            <person name="Detter J.C."/>
            <person name="Han C."/>
            <person name="Land M."/>
            <person name="Hauser L."/>
            <person name="Markowitz V."/>
            <person name="Cheng J.-F."/>
            <person name="Hugenholtz P."/>
            <person name="Woyke T."/>
            <person name="Wu D."/>
            <person name="Tindall B."/>
            <person name="Brambilla E."/>
            <person name="Klenk H.-P."/>
            <person name="Eisen J.A."/>
        </authorList>
    </citation>
    <scope>NUCLEOTIDE SEQUENCE [LARGE SCALE GENOMIC DNA]</scope>
    <source>
        <strain evidence="1 2">DSM 19592</strain>
    </source>
</reference>
<dbReference type="STRING" id="926559.JoomaDRAFT_1374"/>
<gene>
    <name evidence="1" type="ORF">JoomaDRAFT_1374</name>
</gene>
<dbReference type="Proteomes" id="UP000004690">
    <property type="component" value="Unassembled WGS sequence"/>
</dbReference>
<dbReference type="HOGENOM" id="CLU_133190_0_0_10"/>
<dbReference type="EMBL" id="JH651379">
    <property type="protein sequence ID" value="EIJ38389.1"/>
    <property type="molecule type" value="Genomic_DNA"/>
</dbReference>
<sequence>MMRLLNIILGTVIIMGFSQCGSSQKLVDNPPFVLGEVKSEPWTAGANKEANGVNVYLPVENENGAELDSLYYQNKVVKLERIKKDNYLVYIARYSFNKQPQDIIMHADPKKEFGNKPPQVKAIMPFELEEGEAIVSYTVNGKVNYYKISEIEQSTSIHYREVPPLKN</sequence>
<dbReference type="eggNOG" id="ENOG50331UH">
    <property type="taxonomic scope" value="Bacteria"/>
</dbReference>
<keyword evidence="2" id="KW-1185">Reference proteome</keyword>
<evidence type="ECO:0000313" key="2">
    <source>
        <dbReference type="Proteomes" id="UP000004690"/>
    </source>
</evidence>
<protein>
    <submittedName>
        <fullName evidence="1">Uncharacterized protein</fullName>
    </submittedName>
</protein>
<accession>I3C446</accession>
<name>I3C446_9FLAO</name>
<dbReference type="RefSeq" id="WP_008611564.1">
    <property type="nucleotide sequence ID" value="NZ_JH651379.1"/>
</dbReference>
<dbReference type="AlphaFoldDB" id="I3C446"/>
<evidence type="ECO:0000313" key="1">
    <source>
        <dbReference type="EMBL" id="EIJ38389.1"/>
    </source>
</evidence>
<dbReference type="OrthoDB" id="1364277at2"/>
<proteinExistence type="predicted"/>